<evidence type="ECO:0000256" key="1">
    <source>
        <dbReference type="SAM" id="Phobius"/>
    </source>
</evidence>
<dbReference type="SUPFAM" id="SSF53474">
    <property type="entry name" value="alpha/beta-Hydrolases"/>
    <property type="match status" value="1"/>
</dbReference>
<dbReference type="GO" id="GO:0016747">
    <property type="term" value="F:acyltransferase activity, transferring groups other than amino-acyl groups"/>
    <property type="evidence" value="ECO:0007669"/>
    <property type="project" value="TreeGrafter"/>
</dbReference>
<reference evidence="2" key="1">
    <citation type="journal article" date="2015" name="Genome Announc.">
        <title>Draft Genome Sequence of Thiostrepton-Producing Streptomyces azureus ATCC 14921.</title>
        <authorList>
            <person name="Sakihara K."/>
            <person name="Maeda J."/>
            <person name="Tashiro K."/>
            <person name="Fujino Y."/>
            <person name="Kuhara S."/>
            <person name="Ohshima T."/>
            <person name="Ogata S."/>
            <person name="Doi K."/>
        </authorList>
    </citation>
    <scope>NUCLEOTIDE SEQUENCE [LARGE SCALE GENOMIC DNA]</scope>
    <source>
        <strain evidence="2">ATCC14921</strain>
    </source>
</reference>
<dbReference type="InterPro" id="IPR029058">
    <property type="entry name" value="AB_hydrolase_fold"/>
</dbReference>
<name>A0A0K8PD56_STRAJ</name>
<keyword evidence="1" id="KW-0472">Membrane</keyword>
<dbReference type="AlphaFoldDB" id="A0A0K8PD56"/>
<proteinExistence type="predicted"/>
<dbReference type="Pfam" id="PF00756">
    <property type="entry name" value="Esterase"/>
    <property type="match status" value="1"/>
</dbReference>
<dbReference type="InterPro" id="IPR050583">
    <property type="entry name" value="Mycobacterial_A85_antigen"/>
</dbReference>
<dbReference type="PANTHER" id="PTHR48098:SF1">
    <property type="entry name" value="DIACYLGLYCEROL ACYLTRANSFERASE_MYCOLYLTRANSFERASE AG85A"/>
    <property type="match status" value="1"/>
</dbReference>
<keyword evidence="1" id="KW-1133">Transmembrane helix</keyword>
<dbReference type="Proteomes" id="UP000053859">
    <property type="component" value="Unassembled WGS sequence"/>
</dbReference>
<feature type="transmembrane region" description="Helical" evidence="1">
    <location>
        <begin position="12"/>
        <end position="32"/>
    </location>
</feature>
<keyword evidence="1" id="KW-0812">Transmembrane</keyword>
<sequence>MGLGLTSNNVLVLAVLSAVLLFAGTVWLWPRLARRTWRTVCGRVALLLATQVALFAAVGLAANQSFGFYASWADLFGQEKDQGVVVDHTPGGGPLEVVGSRRVPGAGGVSPRAGGRIQQIDIVGRTTRIATPAYVYLPPEYFQPRYRTRTFPTAVVLTGYPGTASALVEKLHYPRTALELAREGRMPPMILVMLRPTVAPPRDTECVDVPGGPQTESFFARDLPDALRTHYRVADKPPGLGIIGNSTGGYCALKIAMHHPDVYAAGAGLSAYYKAPIDATTGDLFQGDKGLRNRADLWWYLKHRPAPDTSLLVTSSRSGESNYRDTMRFIERVQATGRTRISSIILESGGHNFNTWRREIPATLEWIGGRLNGRWK</sequence>
<feature type="transmembrane region" description="Helical" evidence="1">
    <location>
        <begin position="44"/>
        <end position="62"/>
    </location>
</feature>
<protein>
    <submittedName>
        <fullName evidence="2">Esterase</fullName>
    </submittedName>
</protein>
<gene>
    <name evidence="2" type="ORF">SAZU_0552</name>
</gene>
<dbReference type="PATRIC" id="fig|146537.3.peg.577"/>
<dbReference type="PANTHER" id="PTHR48098">
    <property type="entry name" value="ENTEROCHELIN ESTERASE-RELATED"/>
    <property type="match status" value="1"/>
</dbReference>
<evidence type="ECO:0000313" key="3">
    <source>
        <dbReference type="Proteomes" id="UP000053859"/>
    </source>
</evidence>
<evidence type="ECO:0000313" key="2">
    <source>
        <dbReference type="EMBL" id="GAP45822.1"/>
    </source>
</evidence>
<organism evidence="2 3">
    <name type="scientific">Streptomyces azureus</name>
    <dbReference type="NCBI Taxonomy" id="146537"/>
    <lineage>
        <taxon>Bacteria</taxon>
        <taxon>Bacillati</taxon>
        <taxon>Actinomycetota</taxon>
        <taxon>Actinomycetes</taxon>
        <taxon>Kitasatosporales</taxon>
        <taxon>Streptomycetaceae</taxon>
        <taxon>Streptomyces</taxon>
    </lineage>
</organism>
<dbReference type="OrthoDB" id="3670437at2"/>
<dbReference type="Gene3D" id="3.40.50.1820">
    <property type="entry name" value="alpha/beta hydrolase"/>
    <property type="match status" value="1"/>
</dbReference>
<dbReference type="EMBL" id="DF968196">
    <property type="protein sequence ID" value="GAP45822.1"/>
    <property type="molecule type" value="Genomic_DNA"/>
</dbReference>
<keyword evidence="3" id="KW-1185">Reference proteome</keyword>
<dbReference type="InterPro" id="IPR000801">
    <property type="entry name" value="Esterase-like"/>
</dbReference>
<accession>A0A0K8PD56</accession>